<comment type="caution">
    <text evidence="2">The sequence shown here is derived from an EMBL/GenBank/DDBJ whole genome shotgun (WGS) entry which is preliminary data.</text>
</comment>
<dbReference type="Gene3D" id="3.40.50.1010">
    <property type="entry name" value="5'-nuclease"/>
    <property type="match status" value="1"/>
</dbReference>
<dbReference type="EMBL" id="CACRXK020041985">
    <property type="protein sequence ID" value="CAB4045793.1"/>
    <property type="molecule type" value="Genomic_DNA"/>
</dbReference>
<dbReference type="SUPFAM" id="SSF88723">
    <property type="entry name" value="PIN domain-like"/>
    <property type="match status" value="1"/>
</dbReference>
<organism evidence="2 3">
    <name type="scientific">Paramuricea clavata</name>
    <name type="common">Red gorgonian</name>
    <name type="synonym">Violescent sea-whip</name>
    <dbReference type="NCBI Taxonomy" id="317549"/>
    <lineage>
        <taxon>Eukaryota</taxon>
        <taxon>Metazoa</taxon>
        <taxon>Cnidaria</taxon>
        <taxon>Anthozoa</taxon>
        <taxon>Octocorallia</taxon>
        <taxon>Malacalcyonacea</taxon>
        <taxon>Plexauridae</taxon>
        <taxon>Paramuricea</taxon>
    </lineage>
</organism>
<evidence type="ECO:0000256" key="1">
    <source>
        <dbReference type="ARBA" id="ARBA00007398"/>
    </source>
</evidence>
<evidence type="ECO:0000313" key="3">
    <source>
        <dbReference type="Proteomes" id="UP001152795"/>
    </source>
</evidence>
<accession>A0A7D9KJY6</accession>
<keyword evidence="3" id="KW-1185">Reference proteome</keyword>
<dbReference type="AlphaFoldDB" id="A0A7D9KJY6"/>
<evidence type="ECO:0000313" key="2">
    <source>
        <dbReference type="EMBL" id="CAB4045793.1"/>
    </source>
</evidence>
<gene>
    <name evidence="2" type="ORF">PACLA_8A062997</name>
</gene>
<comment type="similarity">
    <text evidence="1">Belongs to the asteroid family.</text>
</comment>
<dbReference type="Proteomes" id="UP001152795">
    <property type="component" value="Unassembled WGS sequence"/>
</dbReference>
<proteinExistence type="inferred from homology"/>
<dbReference type="OrthoDB" id="6022536at2759"/>
<dbReference type="InterPro" id="IPR029060">
    <property type="entry name" value="PIN-like_dom_sf"/>
</dbReference>
<dbReference type="InterPro" id="IPR026832">
    <property type="entry name" value="Asteroid"/>
</dbReference>
<sequence>MGIRGLTAYVGTLPFGEGKVWESYNLHNTNLVIDGCGLYYHICNGLNSKFGGQYDQLQNKIKEFFSKLQLNNVVPYVVLDGIMARDEKKFATFMKRKTERIEKMNNLWTLREPGDEMVLPRLTQSTIVQVLQEIKVPYAVADL</sequence>
<dbReference type="PANTHER" id="PTHR15665">
    <property type="entry name" value="ASTEROID PROTEIN"/>
    <property type="match status" value="1"/>
</dbReference>
<dbReference type="PANTHER" id="PTHR15665:SF1">
    <property type="entry name" value="PROTEIN ASTEROID HOMOLOG 1"/>
    <property type="match status" value="1"/>
</dbReference>
<protein>
    <submittedName>
        <fullName evidence="2">Uncharacterized protein</fullName>
    </submittedName>
</protein>
<name>A0A7D9KJY6_PARCT</name>
<reference evidence="2" key="1">
    <citation type="submission" date="2020-04" db="EMBL/GenBank/DDBJ databases">
        <authorList>
            <person name="Alioto T."/>
            <person name="Alioto T."/>
            <person name="Gomez Garrido J."/>
        </authorList>
    </citation>
    <scope>NUCLEOTIDE SEQUENCE</scope>
    <source>
        <strain evidence="2">A484AB</strain>
    </source>
</reference>